<keyword evidence="4" id="KW-0663">Pyridoxal phosphate</keyword>
<dbReference type="Proteomes" id="UP000005845">
    <property type="component" value="Unassembled WGS sequence"/>
</dbReference>
<dbReference type="CDD" id="cd00609">
    <property type="entry name" value="AAT_like"/>
    <property type="match status" value="1"/>
</dbReference>
<dbReference type="InterPro" id="IPR050859">
    <property type="entry name" value="Class-I_PLP-dep_aminotransf"/>
</dbReference>
<name>H5U483_9ACTN</name>
<evidence type="ECO:0000256" key="3">
    <source>
        <dbReference type="ARBA" id="ARBA00022679"/>
    </source>
</evidence>
<evidence type="ECO:0000256" key="1">
    <source>
        <dbReference type="ARBA" id="ARBA00001933"/>
    </source>
</evidence>
<reference evidence="6 7" key="1">
    <citation type="submission" date="2012-02" db="EMBL/GenBank/DDBJ databases">
        <title>Whole genome shotgun sequence of Gordonia sputi NBRC 100414.</title>
        <authorList>
            <person name="Yoshida I."/>
            <person name="Hosoyama A."/>
            <person name="Tsuchikane K."/>
            <person name="Katsumata H."/>
            <person name="Yamazaki S."/>
            <person name="Fujita N."/>
        </authorList>
    </citation>
    <scope>NUCLEOTIDE SEQUENCE [LARGE SCALE GENOMIC DNA]</scope>
    <source>
        <strain evidence="6 7">NBRC 100414</strain>
    </source>
</reference>
<accession>H5U483</accession>
<evidence type="ECO:0000313" key="6">
    <source>
        <dbReference type="EMBL" id="GAB40541.1"/>
    </source>
</evidence>
<dbReference type="InterPro" id="IPR015422">
    <property type="entry name" value="PyrdxlP-dep_Trfase_small"/>
</dbReference>
<evidence type="ECO:0000256" key="2">
    <source>
        <dbReference type="ARBA" id="ARBA00022576"/>
    </source>
</evidence>
<dbReference type="InterPro" id="IPR015424">
    <property type="entry name" value="PyrdxlP-dep_Trfase"/>
</dbReference>
<dbReference type="SUPFAM" id="SSF53383">
    <property type="entry name" value="PLP-dependent transferases"/>
    <property type="match status" value="1"/>
</dbReference>
<dbReference type="eggNOG" id="COG1167">
    <property type="taxonomic scope" value="Bacteria"/>
</dbReference>
<dbReference type="EMBL" id="BAFC01000102">
    <property type="protein sequence ID" value="GAB40541.1"/>
    <property type="molecule type" value="Genomic_DNA"/>
</dbReference>
<gene>
    <name evidence="6" type="ORF">GOSPT_104_00020</name>
</gene>
<dbReference type="InterPro" id="IPR004839">
    <property type="entry name" value="Aminotransferase_I/II_large"/>
</dbReference>
<dbReference type="GO" id="GO:0008483">
    <property type="term" value="F:transaminase activity"/>
    <property type="evidence" value="ECO:0007669"/>
    <property type="project" value="UniProtKB-KW"/>
</dbReference>
<dbReference type="Gene3D" id="3.40.640.10">
    <property type="entry name" value="Type I PLP-dependent aspartate aminotransferase-like (Major domain)"/>
    <property type="match status" value="1"/>
</dbReference>
<keyword evidence="2 6" id="KW-0032">Aminotransferase</keyword>
<dbReference type="PANTHER" id="PTHR42790:SF19">
    <property type="entry name" value="KYNURENINE_ALPHA-AMINOADIPATE AMINOTRANSFERASE, MITOCHONDRIAL"/>
    <property type="match status" value="1"/>
</dbReference>
<keyword evidence="3 6" id="KW-0808">Transferase</keyword>
<organism evidence="6 7">
    <name type="scientific">Gordonia sputi NBRC 100414</name>
    <dbReference type="NCBI Taxonomy" id="1089453"/>
    <lineage>
        <taxon>Bacteria</taxon>
        <taxon>Bacillati</taxon>
        <taxon>Actinomycetota</taxon>
        <taxon>Actinomycetes</taxon>
        <taxon>Mycobacteriales</taxon>
        <taxon>Gordoniaceae</taxon>
        <taxon>Gordonia</taxon>
    </lineage>
</organism>
<dbReference type="PANTHER" id="PTHR42790">
    <property type="entry name" value="AMINOTRANSFERASE"/>
    <property type="match status" value="1"/>
</dbReference>
<dbReference type="InterPro" id="IPR015421">
    <property type="entry name" value="PyrdxlP-dep_Trfase_major"/>
</dbReference>
<evidence type="ECO:0000256" key="4">
    <source>
        <dbReference type="ARBA" id="ARBA00022898"/>
    </source>
</evidence>
<evidence type="ECO:0000313" key="7">
    <source>
        <dbReference type="Proteomes" id="UP000005845"/>
    </source>
</evidence>
<dbReference type="Gene3D" id="3.90.1150.10">
    <property type="entry name" value="Aspartate Aminotransferase, domain 1"/>
    <property type="match status" value="1"/>
</dbReference>
<dbReference type="GO" id="GO:0030170">
    <property type="term" value="F:pyridoxal phosphate binding"/>
    <property type="evidence" value="ECO:0007669"/>
    <property type="project" value="InterPro"/>
</dbReference>
<comment type="cofactor">
    <cofactor evidence="1">
        <name>pyridoxal 5'-phosphate</name>
        <dbReference type="ChEBI" id="CHEBI:597326"/>
    </cofactor>
</comment>
<proteinExistence type="predicted"/>
<dbReference type="AlphaFoldDB" id="H5U483"/>
<feature type="domain" description="Aminotransferase class I/classII large" evidence="5">
    <location>
        <begin position="37"/>
        <end position="382"/>
    </location>
</feature>
<keyword evidence="7" id="KW-1185">Reference proteome</keyword>
<sequence>MPPSSTIPTVPIESAALRGIRGSAIRDLLAVTEQPEVLSLAGGLPATDLIPSDRIADAAARTIGRPDALQYTTSRGVSLCRDVVANIEAVDPDRILLTHGSQQALSLLAQALVDPGDVVVVDDPVYVGALQAFQCVRAEIVALPITRNGTNVGELSRLLERGVRPRIVHTVSNFHNPSGVTASTETRTGLADLAETYGFWIVEDDPYGRLAFDGAPTSPIPGERTIRLGSASKTLAPALRVGWLNAPPAVVALVERLKQSADLCGSTLNQLMVADLLADTEWFDAHIDTIASAYSLRAHALTSALDDEFGDSVEYTSPTGGMFCWVRLPGVDTSELLSVALSYGVAFVPGSAFAVDADLGDSARLSFATLQPDALREAVRRLRTATDDVVRLRKSPDAR</sequence>
<protein>
    <submittedName>
        <fullName evidence="6">Putative aminotransferase</fullName>
    </submittedName>
</protein>
<dbReference type="RefSeq" id="WP_005207612.1">
    <property type="nucleotide sequence ID" value="NZ_BAFC01000102.1"/>
</dbReference>
<dbReference type="Pfam" id="PF00155">
    <property type="entry name" value="Aminotran_1_2"/>
    <property type="match status" value="1"/>
</dbReference>
<dbReference type="GO" id="GO:1901605">
    <property type="term" value="P:alpha-amino acid metabolic process"/>
    <property type="evidence" value="ECO:0007669"/>
    <property type="project" value="TreeGrafter"/>
</dbReference>
<evidence type="ECO:0000259" key="5">
    <source>
        <dbReference type="Pfam" id="PF00155"/>
    </source>
</evidence>
<comment type="caution">
    <text evidence="6">The sequence shown here is derived from an EMBL/GenBank/DDBJ whole genome shotgun (WGS) entry which is preliminary data.</text>
</comment>